<evidence type="ECO:0000313" key="3">
    <source>
        <dbReference type="Proteomes" id="UP001642464"/>
    </source>
</evidence>
<gene>
    <name evidence="2" type="ORF">SCF082_LOCUS27501</name>
</gene>
<organism evidence="2 3">
    <name type="scientific">Durusdinium trenchii</name>
    <dbReference type="NCBI Taxonomy" id="1381693"/>
    <lineage>
        <taxon>Eukaryota</taxon>
        <taxon>Sar</taxon>
        <taxon>Alveolata</taxon>
        <taxon>Dinophyceae</taxon>
        <taxon>Suessiales</taxon>
        <taxon>Symbiodiniaceae</taxon>
        <taxon>Durusdinium</taxon>
    </lineage>
</organism>
<proteinExistence type="predicted"/>
<keyword evidence="3" id="KW-1185">Reference proteome</keyword>
<name>A0ABP0MFU4_9DINO</name>
<sequence length="1143" mass="128260">MAHYSSKTPKRHIAWSNSRAIGWLDLGKLSRFNYKAPEYQQHKTAKVTINKTTGKKQFSGQRKQLKESQHYPYRFGLRVLRILPKLQADGCKTFDQMPRRYNPLKSYMAESFDDMWEDAGAPEVLRYIRGNKLTFDRALSKRWPHLLQVLQRVMVGAEPSASDLQTRLDQALALISDLQKKSQPVDVDVPEADDDHRSALQLYKKVDARLRRLCERKPSGKLNVPLSIHEQWVQGGKSRDELRAMLEQNDFDKDREMLVCKVTKLIDQRKEESQEVLKGWFTVEMMKTELKWSAILGCIVVCGSAKWWIKRIRPDKYNEKVMRYFVEYSDKESTKHSRTESHQHQSTEEELEVEDKFADGMLTKMSKITDLISKLDSFSNGVDKDRVQKCIQALETKLGAAQEAYDEFMVQNLNCMDLHEWSGMALGSQLEMGRLQRRHSAGESHKDLPSKKNFPYVSFTSWLKYLVENDQLQHLVGEKDVFAMKKILATFWSRFEAIHPDHVICGRTDDNFSKDMCIPVCYHGDEGRGLKKKQLMVLSIHGVLGKGSHGSNKMNNDIDDPLGPLRLNMVGNTFLTHFLQCVVPISLYTDSPESFFHLIDLQARELADLFHTGLQIGQHRYWICCVAVKGDAPYLTKSGMFDRSFTRRPTRASSKNPATGVCHLCLAGRENHQGSHIPYEEIGTTSPLWLRTVGVERPYSTESPMLQIPHQIGGTTERLWQFDLFHNFHLGLGKRFATSAIAMCLELIPASIDGAFDIITADFLQFCRTAKEYPYHKKLSKTMFGVEKSFGDCPEVVAVNAINECLGALYREGVFIKSTKAHDIACQGLTFLKEYGALARLCFDKGQKRLKVQALASKHEVHRDDHACSQHMQRKRAGRVVGEHEGCYRAAQWTAELELGDPGGTCEPGGSDEEGGICGRAHPRCFGGFEKGPPERRFPACTAFTLPALAAGGEAGGAEEACSLLRGRRSGRLWSFQSMERSHSRRRDEGRRGRERQDPAARGHEDRSSSPSADLGAKLAKAGVDPMAVLEAACEIESKAEKAPSKLADSLQGFQVTPVLPTPGCPAARSPSHHTHGDCLNPAPSREGDQVGDALLFHALVVVVTVTGASRSDAMSDPLGALAWPPGAVLASRWGDSGKHHHS</sequence>
<dbReference type="Proteomes" id="UP001642464">
    <property type="component" value="Unassembled WGS sequence"/>
</dbReference>
<comment type="caution">
    <text evidence="2">The sequence shown here is derived from an EMBL/GenBank/DDBJ whole genome shotgun (WGS) entry which is preliminary data.</text>
</comment>
<evidence type="ECO:0000313" key="2">
    <source>
        <dbReference type="EMBL" id="CAK9049657.1"/>
    </source>
</evidence>
<feature type="non-terminal residue" evidence="2">
    <location>
        <position position="1143"/>
    </location>
</feature>
<reference evidence="2 3" key="1">
    <citation type="submission" date="2024-02" db="EMBL/GenBank/DDBJ databases">
        <authorList>
            <person name="Chen Y."/>
            <person name="Shah S."/>
            <person name="Dougan E. K."/>
            <person name="Thang M."/>
            <person name="Chan C."/>
        </authorList>
    </citation>
    <scope>NUCLEOTIDE SEQUENCE [LARGE SCALE GENOMIC DNA]</scope>
</reference>
<evidence type="ECO:0000256" key="1">
    <source>
        <dbReference type="SAM" id="MobiDB-lite"/>
    </source>
</evidence>
<protein>
    <submittedName>
        <fullName evidence="2">Uncharacterized protein</fullName>
    </submittedName>
</protein>
<dbReference type="EMBL" id="CAXAMM010021280">
    <property type="protein sequence ID" value="CAK9049657.1"/>
    <property type="molecule type" value="Genomic_DNA"/>
</dbReference>
<feature type="region of interest" description="Disordered" evidence="1">
    <location>
        <begin position="976"/>
        <end position="1016"/>
    </location>
</feature>
<accession>A0ABP0MFU4</accession>
<feature type="compositionally biased region" description="Basic and acidic residues" evidence="1">
    <location>
        <begin position="980"/>
        <end position="1008"/>
    </location>
</feature>